<protein>
    <recommendedName>
        <fullName evidence="3">ATP-binding protein</fullName>
    </recommendedName>
</protein>
<name>A0ABU4WMY9_9FIRM</name>
<accession>A0ABU4WMY9</accession>
<dbReference type="EMBL" id="JALBUS010000014">
    <property type="protein sequence ID" value="MDX8417933.1"/>
    <property type="molecule type" value="Genomic_DNA"/>
</dbReference>
<sequence>MIISGFAGIGKSTLAKKSYEVIDLESSIFKKDWELYSETAKYLDEQGYDVLISAHKEIRTKLHDKGIKYTFVLPSNTEKSKNEYLDRYRLRGNTDSFIYNMMENWNSYHEILPWENDVVTLRDGDYLADWYYSI</sequence>
<evidence type="ECO:0008006" key="3">
    <source>
        <dbReference type="Google" id="ProtNLM"/>
    </source>
</evidence>
<evidence type="ECO:0000313" key="2">
    <source>
        <dbReference type="Proteomes" id="UP001285244"/>
    </source>
</evidence>
<dbReference type="RefSeq" id="WP_320326199.1">
    <property type="nucleotide sequence ID" value="NZ_JALBUS010000014.1"/>
</dbReference>
<organism evidence="1 2">
    <name type="scientific">Absicoccus intestinalis</name>
    <dbReference type="NCBI Taxonomy" id="2926319"/>
    <lineage>
        <taxon>Bacteria</taxon>
        <taxon>Bacillati</taxon>
        <taxon>Bacillota</taxon>
        <taxon>Erysipelotrichia</taxon>
        <taxon>Erysipelotrichales</taxon>
        <taxon>Erysipelotrichaceae</taxon>
        <taxon>Absicoccus</taxon>
    </lineage>
</organism>
<evidence type="ECO:0000313" key="1">
    <source>
        <dbReference type="EMBL" id="MDX8417933.1"/>
    </source>
</evidence>
<proteinExistence type="predicted"/>
<reference evidence="1 2" key="1">
    <citation type="submission" date="2022-03" db="EMBL/GenBank/DDBJ databases">
        <title>Novel taxa within the pig intestine.</title>
        <authorList>
            <person name="Wylensek D."/>
            <person name="Bishof K."/>
            <person name="Afrizal A."/>
            <person name="Clavel T."/>
        </authorList>
    </citation>
    <scope>NUCLEOTIDE SEQUENCE [LARGE SCALE GENOMIC DNA]</scope>
    <source>
        <strain evidence="1 2">Cla-KB-P134</strain>
    </source>
</reference>
<gene>
    <name evidence="1" type="ORF">MOZ64_08815</name>
</gene>
<dbReference type="Proteomes" id="UP001285244">
    <property type="component" value="Unassembled WGS sequence"/>
</dbReference>
<comment type="caution">
    <text evidence="1">The sequence shown here is derived from an EMBL/GenBank/DDBJ whole genome shotgun (WGS) entry which is preliminary data.</text>
</comment>
<keyword evidence="2" id="KW-1185">Reference proteome</keyword>